<evidence type="ECO:0000313" key="3">
    <source>
        <dbReference type="Proteomes" id="UP000683360"/>
    </source>
</evidence>
<sequence>MRETRLGSQCLLRTCWSFFRRELLKAIPEAEFPDQITPEQLRIWKTKLVRILNLKITRNYTTSTKWRSTWQSVITHLVQGRKKKTAKVESPLEKESRKLKEELSQRAEENTVLSQKVGRGLRTITAQCEEIKSLKENNKLLVESLKQNQEIQISW</sequence>
<comment type="caution">
    <text evidence="2">The sequence shown here is derived from an EMBL/GenBank/DDBJ whole genome shotgun (WGS) entry which is preliminary data.</text>
</comment>
<feature type="region of interest" description="Disordered" evidence="1">
    <location>
        <begin position="83"/>
        <end position="103"/>
    </location>
</feature>
<feature type="compositionally biased region" description="Basic and acidic residues" evidence="1">
    <location>
        <begin position="86"/>
        <end position="103"/>
    </location>
</feature>
<accession>A0A8S3V1B6</accession>
<gene>
    <name evidence="2" type="ORF">MEDL_63098</name>
</gene>
<evidence type="ECO:0000313" key="2">
    <source>
        <dbReference type="EMBL" id="CAG2251449.1"/>
    </source>
</evidence>
<reference evidence="2" key="1">
    <citation type="submission" date="2021-03" db="EMBL/GenBank/DDBJ databases">
        <authorList>
            <person name="Bekaert M."/>
        </authorList>
    </citation>
    <scope>NUCLEOTIDE SEQUENCE</scope>
</reference>
<name>A0A8S3V1B6_MYTED</name>
<keyword evidence="3" id="KW-1185">Reference proteome</keyword>
<evidence type="ECO:0000256" key="1">
    <source>
        <dbReference type="SAM" id="MobiDB-lite"/>
    </source>
</evidence>
<proteinExistence type="predicted"/>
<protein>
    <submittedName>
        <fullName evidence="2">Uncharacterized protein</fullName>
    </submittedName>
</protein>
<dbReference type="EMBL" id="CAJPWZ010003089">
    <property type="protein sequence ID" value="CAG2251449.1"/>
    <property type="molecule type" value="Genomic_DNA"/>
</dbReference>
<dbReference type="Proteomes" id="UP000683360">
    <property type="component" value="Unassembled WGS sequence"/>
</dbReference>
<dbReference type="AlphaFoldDB" id="A0A8S3V1B6"/>
<organism evidence="2 3">
    <name type="scientific">Mytilus edulis</name>
    <name type="common">Blue mussel</name>
    <dbReference type="NCBI Taxonomy" id="6550"/>
    <lineage>
        <taxon>Eukaryota</taxon>
        <taxon>Metazoa</taxon>
        <taxon>Spiralia</taxon>
        <taxon>Lophotrochozoa</taxon>
        <taxon>Mollusca</taxon>
        <taxon>Bivalvia</taxon>
        <taxon>Autobranchia</taxon>
        <taxon>Pteriomorphia</taxon>
        <taxon>Mytilida</taxon>
        <taxon>Mytiloidea</taxon>
        <taxon>Mytilidae</taxon>
        <taxon>Mytilinae</taxon>
        <taxon>Mytilus</taxon>
    </lineage>
</organism>